<evidence type="ECO:0000313" key="5">
    <source>
        <dbReference type="EMBL" id="GET86329.1"/>
    </source>
</evidence>
<feature type="region of interest" description="Disordered" evidence="3">
    <location>
        <begin position="731"/>
        <end position="752"/>
    </location>
</feature>
<feature type="domain" description="ACB" evidence="4">
    <location>
        <begin position="907"/>
        <end position="992"/>
    </location>
</feature>
<reference evidence="5" key="1">
    <citation type="submission" date="2019-11" db="EMBL/GenBank/DDBJ databases">
        <title>Leishmania tarentolae CDS.</title>
        <authorList>
            <person name="Goto Y."/>
            <person name="Yamagishi J."/>
        </authorList>
    </citation>
    <scope>NUCLEOTIDE SEQUENCE [LARGE SCALE GENOMIC DNA]</scope>
    <source>
        <strain evidence="5">Parrot Tar II</strain>
    </source>
</reference>
<dbReference type="Pfam" id="PF00887">
    <property type="entry name" value="ACBP"/>
    <property type="match status" value="1"/>
</dbReference>
<dbReference type="PRINTS" id="PR00689">
    <property type="entry name" value="ACOABINDINGP"/>
</dbReference>
<dbReference type="Proteomes" id="UP000419144">
    <property type="component" value="Unassembled WGS sequence"/>
</dbReference>
<accession>A0A640KFQ0</accession>
<dbReference type="VEuPathDB" id="TriTrypDB:LtaPh_0907800"/>
<feature type="compositionally biased region" description="Polar residues" evidence="3">
    <location>
        <begin position="467"/>
        <end position="477"/>
    </location>
</feature>
<dbReference type="OrthoDB" id="346910at2759"/>
<dbReference type="InterPro" id="IPR014352">
    <property type="entry name" value="FERM/acyl-CoA-bd_prot_sf"/>
</dbReference>
<dbReference type="InterPro" id="IPR035984">
    <property type="entry name" value="Acyl-CoA-binding_sf"/>
</dbReference>
<dbReference type="GO" id="GO:0006631">
    <property type="term" value="P:fatty acid metabolic process"/>
    <property type="evidence" value="ECO:0007669"/>
    <property type="project" value="TreeGrafter"/>
</dbReference>
<proteinExistence type="inferred from homology"/>
<dbReference type="Gene3D" id="1.20.80.10">
    <property type="match status" value="1"/>
</dbReference>
<evidence type="ECO:0000313" key="6">
    <source>
        <dbReference type="Proteomes" id="UP000419144"/>
    </source>
</evidence>
<protein>
    <submittedName>
        <fullName evidence="5">Acyl-coA binding protein, putative</fullName>
    </submittedName>
</protein>
<dbReference type="PROSITE" id="PS51228">
    <property type="entry name" value="ACB_2"/>
    <property type="match status" value="1"/>
</dbReference>
<evidence type="ECO:0000256" key="1">
    <source>
        <dbReference type="ARBA" id="ARBA00005567"/>
    </source>
</evidence>
<comment type="caution">
    <text evidence="5">The sequence shown here is derived from an EMBL/GenBank/DDBJ whole genome shotgun (WGS) entry which is preliminary data.</text>
</comment>
<keyword evidence="2" id="KW-0446">Lipid-binding</keyword>
<dbReference type="PANTHER" id="PTHR23310">
    <property type="entry name" value="ACYL-COA-BINDING PROTEIN, ACBP"/>
    <property type="match status" value="1"/>
</dbReference>
<keyword evidence="6" id="KW-1185">Reference proteome</keyword>
<dbReference type="InterPro" id="IPR000582">
    <property type="entry name" value="Acyl-CoA-binding_protein"/>
</dbReference>
<dbReference type="SUPFAM" id="SSF47027">
    <property type="entry name" value="Acyl-CoA binding protein"/>
    <property type="match status" value="1"/>
</dbReference>
<evidence type="ECO:0000259" key="4">
    <source>
        <dbReference type="PROSITE" id="PS51228"/>
    </source>
</evidence>
<feature type="region of interest" description="Disordered" evidence="3">
    <location>
        <begin position="222"/>
        <end position="247"/>
    </location>
</feature>
<evidence type="ECO:0000256" key="3">
    <source>
        <dbReference type="SAM" id="MobiDB-lite"/>
    </source>
</evidence>
<dbReference type="GO" id="GO:0000062">
    <property type="term" value="F:fatty-acyl-CoA binding"/>
    <property type="evidence" value="ECO:0007669"/>
    <property type="project" value="InterPro"/>
</dbReference>
<dbReference type="AlphaFoldDB" id="A0A640KFQ0"/>
<comment type="similarity">
    <text evidence="1">Belongs to the ACBP family.</text>
</comment>
<name>A0A640KFQ0_LEITA</name>
<organism evidence="5 6">
    <name type="scientific">Leishmania tarentolae</name>
    <name type="common">Sauroleishmania tarentolae</name>
    <dbReference type="NCBI Taxonomy" id="5689"/>
    <lineage>
        <taxon>Eukaryota</taxon>
        <taxon>Discoba</taxon>
        <taxon>Euglenozoa</taxon>
        <taxon>Kinetoplastea</taxon>
        <taxon>Metakinetoplastina</taxon>
        <taxon>Trypanosomatida</taxon>
        <taxon>Trypanosomatidae</taxon>
        <taxon>Leishmaniinae</taxon>
        <taxon>Leishmania</taxon>
        <taxon>lizard Leishmania</taxon>
    </lineage>
</organism>
<feature type="compositionally biased region" description="Polar residues" evidence="3">
    <location>
        <begin position="437"/>
        <end position="459"/>
    </location>
</feature>
<sequence length="996" mass="107009">MTHGGAADGAAVLPEFTVLRKPCEDNKYWYTAVHRGEPVAFRVLDDNGVDPVDGADYVTARVQAMQKHVQEVCVDVAAEHAYRAVLVEVSLLDDAMAIPEEAQRDMDCAVDLWSPLHVALMTSNKAAAQALLQFHVEHAVTAMTCIANTPSTIGGVGAVDTLDSLPAAPALVDGAPVASGDGHAASAPPVAATPILECQLRRELGGAVVLLGRFDSRVRPFTSAAAHKSRPATPVEGESQHTAPVSSSPAGIANAIVGECHCSTSTAVGEDALLQSLGRHNNALLREEDALFEDKGEEYCLRNILVAMRPLLQSIVLEVQRRTQCTTTAAPVSLQHHPHTHKASRECATPVVPESAIDFVHEYCSSLSMLSQHPSLLIDGDTVFDVCNHGDVALLAKVMDVFDGCFAPILRGQTLLTDRCAGSRSVGGLALAGATVPHNSSMSTPPSLRATGQSSSPNYLSLGGDTSAHSTTGSSRKGSVGRPLHTLPPAPFWWSCPPQKVHHLAFIAVWLGLREAVEESSGSGRRRRAVSISNENRVTMATIRQLQESRVAVPKLDSTIWSGHLIIIMKLVSRECSLEDYVDFVEEGGYFTFTSPRGFSGLFLSVLVSGVMAAALVQEPAMLRVLRCKVETLLADVPGRPSPLRTYVMGRPSTHAERFRELWLDTGCHGAANAGGGSSQNNAEMSGFAPVGGIHSGERRPMKFRTRIELLYYVVVEQVAAAAEEAWTMHEAEDGDSPEAAEGNAAPLSSLPWPSGATKAEALTALQGWLLMWSNFFTSLRDWTPHRGSFGHNFASSQMPQQERPPHSLMSGAEGHLSVGGMALPLTAPNHQHTASSEDLFSDDTNETADTVQRVSHALVQRLETGQEPLPALRRALFPNDANDMETDAPAAGTSAHVGKVLPISSIEQEFTAAQHAFAAMASKESNEVKLKFYGLFKQATIGDVNTERPGIFDYAGKAKWDAWSKLKGISLLDAKRMYVSEYKLMVELRRSQKQA</sequence>
<gene>
    <name evidence="5" type="ORF">LtaPh_0907800</name>
</gene>
<feature type="region of interest" description="Disordered" evidence="3">
    <location>
        <begin position="434"/>
        <end position="482"/>
    </location>
</feature>
<dbReference type="EMBL" id="BLBS01000010">
    <property type="protein sequence ID" value="GET86329.1"/>
    <property type="molecule type" value="Genomic_DNA"/>
</dbReference>
<dbReference type="PANTHER" id="PTHR23310:SF62">
    <property type="entry name" value="ACYL-COA BINDING PROTEIN 1, ISOFORM A"/>
    <property type="match status" value="1"/>
</dbReference>
<evidence type="ECO:0000256" key="2">
    <source>
        <dbReference type="ARBA" id="ARBA00023121"/>
    </source>
</evidence>